<keyword evidence="4" id="KW-1185">Reference proteome</keyword>
<evidence type="ECO:0000313" key="2">
    <source>
        <dbReference type="EMBL" id="CAI4016373.1"/>
    </source>
</evidence>
<evidence type="ECO:0000313" key="4">
    <source>
        <dbReference type="Proteomes" id="UP001152797"/>
    </source>
</evidence>
<name>A0A9P1DUM1_9DINO</name>
<evidence type="ECO:0000313" key="3">
    <source>
        <dbReference type="EMBL" id="CAL1169748.1"/>
    </source>
</evidence>
<dbReference type="EMBL" id="CAMXCT010006580">
    <property type="protein sequence ID" value="CAI4016373.1"/>
    <property type="molecule type" value="Genomic_DNA"/>
</dbReference>
<gene>
    <name evidence="2" type="ORF">C1SCF055_LOCUS41123</name>
</gene>
<sequence>VASEKPGDFDMPCWVGRTGVEDEKPGEKTITMASCRQRKAILTGHAGLVGQAPASEKWRGRLGVVAMEVVGTVELRLIKKVTPMQRGARFSTEALDLCKHAQTWSSDGLRRSDAGEQGDNGGDHEGD</sequence>
<reference evidence="3" key="2">
    <citation type="submission" date="2024-04" db="EMBL/GenBank/DDBJ databases">
        <authorList>
            <person name="Chen Y."/>
            <person name="Shah S."/>
            <person name="Dougan E. K."/>
            <person name="Thang M."/>
            <person name="Chan C."/>
        </authorList>
    </citation>
    <scope>NUCLEOTIDE SEQUENCE [LARGE SCALE GENOMIC DNA]</scope>
</reference>
<protein>
    <submittedName>
        <fullName evidence="2">Uncharacterized protein</fullName>
    </submittedName>
</protein>
<dbReference type="Proteomes" id="UP001152797">
    <property type="component" value="Unassembled WGS sequence"/>
</dbReference>
<feature type="region of interest" description="Disordered" evidence="1">
    <location>
        <begin position="104"/>
        <end position="127"/>
    </location>
</feature>
<feature type="non-terminal residue" evidence="2">
    <location>
        <position position="1"/>
    </location>
</feature>
<proteinExistence type="predicted"/>
<dbReference type="EMBL" id="CAMXCT030006580">
    <property type="protein sequence ID" value="CAL4803685.1"/>
    <property type="molecule type" value="Genomic_DNA"/>
</dbReference>
<dbReference type="EMBL" id="CAMXCT020006580">
    <property type="protein sequence ID" value="CAL1169748.1"/>
    <property type="molecule type" value="Genomic_DNA"/>
</dbReference>
<dbReference type="AlphaFoldDB" id="A0A9P1DUM1"/>
<evidence type="ECO:0000256" key="1">
    <source>
        <dbReference type="SAM" id="MobiDB-lite"/>
    </source>
</evidence>
<comment type="caution">
    <text evidence="2">The sequence shown here is derived from an EMBL/GenBank/DDBJ whole genome shotgun (WGS) entry which is preliminary data.</text>
</comment>
<reference evidence="2" key="1">
    <citation type="submission" date="2022-10" db="EMBL/GenBank/DDBJ databases">
        <authorList>
            <person name="Chen Y."/>
            <person name="Dougan E. K."/>
            <person name="Chan C."/>
            <person name="Rhodes N."/>
            <person name="Thang M."/>
        </authorList>
    </citation>
    <scope>NUCLEOTIDE SEQUENCE</scope>
</reference>
<organism evidence="2">
    <name type="scientific">Cladocopium goreaui</name>
    <dbReference type="NCBI Taxonomy" id="2562237"/>
    <lineage>
        <taxon>Eukaryota</taxon>
        <taxon>Sar</taxon>
        <taxon>Alveolata</taxon>
        <taxon>Dinophyceae</taxon>
        <taxon>Suessiales</taxon>
        <taxon>Symbiodiniaceae</taxon>
        <taxon>Cladocopium</taxon>
    </lineage>
</organism>
<accession>A0A9P1DUM1</accession>